<organism evidence="1 2">
    <name type="scientific">Thalassospira profundimaris</name>
    <dbReference type="NCBI Taxonomy" id="502049"/>
    <lineage>
        <taxon>Bacteria</taxon>
        <taxon>Pseudomonadati</taxon>
        <taxon>Pseudomonadota</taxon>
        <taxon>Alphaproteobacteria</taxon>
        <taxon>Rhodospirillales</taxon>
        <taxon>Thalassospiraceae</taxon>
        <taxon>Thalassospira</taxon>
    </lineage>
</organism>
<proteinExistence type="predicted"/>
<protein>
    <submittedName>
        <fullName evidence="1">Uncharacterized protein</fullName>
    </submittedName>
</protein>
<reference evidence="1 2" key="1">
    <citation type="submission" date="2014-07" db="EMBL/GenBank/DDBJ databases">
        <title>Draft genome sequence of Thalassospira profundimaris S25-3-2.</title>
        <authorList>
            <person name="Lai Q."/>
            <person name="Shao Z."/>
        </authorList>
    </citation>
    <scope>NUCLEOTIDE SEQUENCE [LARGE SCALE GENOMIC DNA]</scope>
    <source>
        <strain evidence="1 2">S25-3-2</strain>
    </source>
</reference>
<dbReference type="AlphaFoldDB" id="A0A367XFS8"/>
<comment type="caution">
    <text evidence="1">The sequence shown here is derived from an EMBL/GenBank/DDBJ whole genome shotgun (WGS) entry which is preliminary data.</text>
</comment>
<accession>A0A367XFS8</accession>
<sequence>MFRSVPRAIFSAMCRFRGGAYLKRPYARLKATGVLLVLTVALSGCYLPESFTADLTLARNGDYHFIYKGQLRQAALAKDLLDGTVTPEEEKKRAVQILNDLERDPAFGPSSYAGRGVFNVSYDRKGNILTEKTFNFVRRNSRILQMLYHEGSRTVEIRGASVPVQYMDTLQAMGYVPNGKITVKTTVHVRRDNATERNTVDDKTTLVWKIQKLGEPALILILG</sequence>
<name>A0A367XFS8_9PROT</name>
<dbReference type="EMBL" id="JPWH01000003">
    <property type="protein sequence ID" value="RCK52497.1"/>
    <property type="molecule type" value="Genomic_DNA"/>
</dbReference>
<gene>
    <name evidence="1" type="ORF">TH25_05510</name>
</gene>
<evidence type="ECO:0000313" key="2">
    <source>
        <dbReference type="Proteomes" id="UP000252517"/>
    </source>
</evidence>
<dbReference type="Proteomes" id="UP000252517">
    <property type="component" value="Unassembled WGS sequence"/>
</dbReference>
<evidence type="ECO:0000313" key="1">
    <source>
        <dbReference type="EMBL" id="RCK52497.1"/>
    </source>
</evidence>